<protein>
    <recommendedName>
        <fullName evidence="2">WRKY19-like zinc finger domain-containing protein</fullName>
    </recommendedName>
</protein>
<feature type="domain" description="WRKY19-like zinc finger" evidence="2">
    <location>
        <begin position="130"/>
        <end position="152"/>
    </location>
</feature>
<dbReference type="PANTHER" id="PTHR31827">
    <property type="entry name" value="EMB|CAB89363.1"/>
    <property type="match status" value="1"/>
</dbReference>
<feature type="domain" description="WRKY19-like zinc finger" evidence="2">
    <location>
        <begin position="177"/>
        <end position="200"/>
    </location>
</feature>
<evidence type="ECO:0000259" key="2">
    <source>
        <dbReference type="Pfam" id="PF24906"/>
    </source>
</evidence>
<dbReference type="Proteomes" id="UP001162060">
    <property type="component" value="Unassembled WGS sequence"/>
</dbReference>
<comment type="caution">
    <text evidence="3">The sequence shown here is derived from an EMBL/GenBank/DDBJ whole genome shotgun (WGS) entry which is preliminary data.</text>
</comment>
<accession>A0AAV1UYW9</accession>
<dbReference type="EMBL" id="CAKLBY020000249">
    <property type="protein sequence ID" value="CAK7939745.1"/>
    <property type="molecule type" value="Genomic_DNA"/>
</dbReference>
<organism evidence="3 4">
    <name type="scientific">Peronospora matthiolae</name>
    <dbReference type="NCBI Taxonomy" id="2874970"/>
    <lineage>
        <taxon>Eukaryota</taxon>
        <taxon>Sar</taxon>
        <taxon>Stramenopiles</taxon>
        <taxon>Oomycota</taxon>
        <taxon>Peronosporomycetes</taxon>
        <taxon>Peronosporales</taxon>
        <taxon>Peronosporaceae</taxon>
        <taxon>Peronospora</taxon>
    </lineage>
</organism>
<dbReference type="InterPro" id="IPR056866">
    <property type="entry name" value="Znf_WRKY19"/>
</dbReference>
<feature type="domain" description="WRKY19-like zinc finger" evidence="2">
    <location>
        <begin position="153"/>
        <end position="176"/>
    </location>
</feature>
<feature type="compositionally biased region" description="Basic residues" evidence="1">
    <location>
        <begin position="1"/>
        <end position="18"/>
    </location>
</feature>
<proteinExistence type="predicted"/>
<evidence type="ECO:0000313" key="4">
    <source>
        <dbReference type="Proteomes" id="UP001162060"/>
    </source>
</evidence>
<dbReference type="Pfam" id="PF24906">
    <property type="entry name" value="Zf_WRKY19"/>
    <property type="match status" value="3"/>
</dbReference>
<name>A0AAV1UYW9_9STRA</name>
<reference evidence="3" key="1">
    <citation type="submission" date="2024-01" db="EMBL/GenBank/DDBJ databases">
        <authorList>
            <person name="Webb A."/>
        </authorList>
    </citation>
    <scope>NUCLEOTIDE SEQUENCE</scope>
    <source>
        <strain evidence="3">Pm1</strain>
    </source>
</reference>
<dbReference type="AlphaFoldDB" id="A0AAV1UYW9"/>
<evidence type="ECO:0000313" key="3">
    <source>
        <dbReference type="EMBL" id="CAK7939745.1"/>
    </source>
</evidence>
<feature type="compositionally biased region" description="Polar residues" evidence="1">
    <location>
        <begin position="22"/>
        <end position="34"/>
    </location>
</feature>
<dbReference type="PANTHER" id="PTHR31827:SF1">
    <property type="entry name" value="EMB|CAB89363.1"/>
    <property type="match status" value="1"/>
</dbReference>
<feature type="region of interest" description="Disordered" evidence="1">
    <location>
        <begin position="1"/>
        <end position="38"/>
    </location>
</feature>
<gene>
    <name evidence="3" type="ORF">PM001_LOCUS24895</name>
</gene>
<sequence length="290" mass="30862">MHTRNHAVTYHQHHHHHQQQQLESSWSDSLQHPQAPSRLAATNTSSLLTLPPLKTISSDNTFFFTTPSPSLQPTSPLLAPPPRRNRAITPCHSNPTLGPGSLPRLSDVTCSPVIPLLDASTPSKRSCFPKKCDFPLCKNSARSRGFCYSHGGGRRCRVDTCNNGAVSRDLCKRHGGGRRCHVVNCKSSAESGGLCYSHGGGRRCRLSGCSARAKKGGLCGVHLTGGTRTASVAGGADTLLTDTSSEGSDVVETLLALAKEQPLEDKMKCSGDWRGGSAAPSAYAITSLLN</sequence>
<evidence type="ECO:0000256" key="1">
    <source>
        <dbReference type="SAM" id="MobiDB-lite"/>
    </source>
</evidence>